<comment type="similarity">
    <text evidence="1 5">Belongs to the flavin oxidoreductase frp family.</text>
</comment>
<evidence type="ECO:0000256" key="5">
    <source>
        <dbReference type="PIRNR" id="PIRNR005426"/>
    </source>
</evidence>
<dbReference type="PANTHER" id="PTHR43425:SF2">
    <property type="entry name" value="OXYGEN-INSENSITIVE NADPH NITROREDUCTASE"/>
    <property type="match status" value="1"/>
</dbReference>
<dbReference type="RefSeq" id="WP_121622466.1">
    <property type="nucleotide sequence ID" value="NZ_JACIIW010000002.1"/>
</dbReference>
<dbReference type="Pfam" id="PF00881">
    <property type="entry name" value="Nitroreductase"/>
    <property type="match status" value="1"/>
</dbReference>
<dbReference type="OrthoDB" id="3181400at2"/>
<evidence type="ECO:0000259" key="6">
    <source>
        <dbReference type="Pfam" id="PF00881"/>
    </source>
</evidence>
<dbReference type="CDD" id="cd02146">
    <property type="entry name" value="NfsA-like"/>
    <property type="match status" value="1"/>
</dbReference>
<dbReference type="SUPFAM" id="SSF55469">
    <property type="entry name" value="FMN-dependent nitroreductase-like"/>
    <property type="match status" value="1"/>
</dbReference>
<protein>
    <submittedName>
        <fullName evidence="7">NADPH-dependent oxidoreductase</fullName>
    </submittedName>
</protein>
<keyword evidence="8" id="KW-1185">Reference proteome</keyword>
<sequence length="269" mass="28176">MASLLEARYGAAGASVDIRLNDVIAGLLAHRTVRAFADRPLPPGTVETLAAAAQSAASSSNLQALSVIAVEDAGTRRALAELAGGQAHVAQAPLVMVWLADLSRLTELGRRQSAPTEGLDYLEMLLVAVIDAALAAQNAVVALESLGLGSCYIGALRNRPREVADLLGLPPHVVAVFGLCVGHPDPARPARVKPRLPQDLVLHRERYDPSLPAAAVAGYDATLAAFQQAEGMAQVGWTSTALNRVRGPKSLSGRDRLAGILQELGFPLR</sequence>
<evidence type="ECO:0000313" key="8">
    <source>
        <dbReference type="Proteomes" id="UP000269692"/>
    </source>
</evidence>
<keyword evidence="2 5" id="KW-0285">Flavoprotein</keyword>
<dbReference type="InterPro" id="IPR016446">
    <property type="entry name" value="Flavin_OxRdtase_Frp"/>
</dbReference>
<dbReference type="AlphaFoldDB" id="A0A3L7AKR4"/>
<evidence type="ECO:0000256" key="1">
    <source>
        <dbReference type="ARBA" id="ARBA00008366"/>
    </source>
</evidence>
<gene>
    <name evidence="7" type="ORF">D9R14_06280</name>
</gene>
<name>A0A3L7AKR4_9HYPH</name>
<dbReference type="Proteomes" id="UP000269692">
    <property type="component" value="Unassembled WGS sequence"/>
</dbReference>
<evidence type="ECO:0000256" key="2">
    <source>
        <dbReference type="ARBA" id="ARBA00022630"/>
    </source>
</evidence>
<keyword evidence="5" id="KW-0521">NADP</keyword>
<evidence type="ECO:0000256" key="4">
    <source>
        <dbReference type="ARBA" id="ARBA00023002"/>
    </source>
</evidence>
<evidence type="ECO:0000256" key="3">
    <source>
        <dbReference type="ARBA" id="ARBA00022643"/>
    </source>
</evidence>
<comment type="caution">
    <text evidence="7">The sequence shown here is derived from an EMBL/GenBank/DDBJ whole genome shotgun (WGS) entry which is preliminary data.</text>
</comment>
<keyword evidence="4 5" id="KW-0560">Oxidoreductase</keyword>
<dbReference type="Gene3D" id="3.40.109.10">
    <property type="entry name" value="NADH Oxidase"/>
    <property type="match status" value="1"/>
</dbReference>
<dbReference type="EMBL" id="RCTF01000004">
    <property type="protein sequence ID" value="RLP79962.1"/>
    <property type="molecule type" value="Genomic_DNA"/>
</dbReference>
<organism evidence="7 8">
    <name type="scientific">Xanthobacter tagetidis</name>
    <dbReference type="NCBI Taxonomy" id="60216"/>
    <lineage>
        <taxon>Bacteria</taxon>
        <taxon>Pseudomonadati</taxon>
        <taxon>Pseudomonadota</taxon>
        <taxon>Alphaproteobacteria</taxon>
        <taxon>Hyphomicrobiales</taxon>
        <taxon>Xanthobacteraceae</taxon>
        <taxon>Xanthobacter</taxon>
    </lineage>
</organism>
<dbReference type="GO" id="GO:0016491">
    <property type="term" value="F:oxidoreductase activity"/>
    <property type="evidence" value="ECO:0007669"/>
    <property type="project" value="UniProtKB-UniRule"/>
</dbReference>
<dbReference type="PIRSF" id="PIRSF005426">
    <property type="entry name" value="Frp"/>
    <property type="match status" value="1"/>
</dbReference>
<feature type="domain" description="Nitroreductase" evidence="6">
    <location>
        <begin position="29"/>
        <end position="183"/>
    </location>
</feature>
<proteinExistence type="inferred from homology"/>
<keyword evidence="3 5" id="KW-0288">FMN</keyword>
<dbReference type="InterPro" id="IPR000415">
    <property type="entry name" value="Nitroreductase-like"/>
</dbReference>
<dbReference type="PANTHER" id="PTHR43425">
    <property type="entry name" value="OXYGEN-INSENSITIVE NADPH NITROREDUCTASE"/>
    <property type="match status" value="1"/>
</dbReference>
<evidence type="ECO:0000313" key="7">
    <source>
        <dbReference type="EMBL" id="RLP79962.1"/>
    </source>
</evidence>
<reference evidence="7 8" key="1">
    <citation type="submission" date="2018-10" db="EMBL/GenBank/DDBJ databases">
        <title>Xanthobacter tagetidis genome sequencing and assembly.</title>
        <authorList>
            <person name="Maclea K.S."/>
            <person name="Goen A.E."/>
            <person name="Fatima S.A."/>
        </authorList>
    </citation>
    <scope>NUCLEOTIDE SEQUENCE [LARGE SCALE GENOMIC DNA]</scope>
    <source>
        <strain evidence="7 8">ATCC 700314</strain>
    </source>
</reference>
<dbReference type="InterPro" id="IPR029479">
    <property type="entry name" value="Nitroreductase"/>
</dbReference>
<accession>A0A3L7AKR4</accession>